<keyword evidence="2" id="KW-1185">Reference proteome</keyword>
<dbReference type="InParanoid" id="G0QRC7"/>
<name>G0QRC7_ICHMU</name>
<reference evidence="1 2" key="1">
    <citation type="submission" date="2011-07" db="EMBL/GenBank/DDBJ databases">
        <authorList>
            <person name="Coyne R."/>
            <person name="Brami D."/>
            <person name="Johnson J."/>
            <person name="Hostetler J."/>
            <person name="Hannick L."/>
            <person name="Clark T."/>
            <person name="Cassidy-Hanley D."/>
            <person name="Inman J."/>
        </authorList>
    </citation>
    <scope>NUCLEOTIDE SEQUENCE [LARGE SCALE GENOMIC DNA]</scope>
    <source>
        <strain evidence="1 2">G5</strain>
    </source>
</reference>
<gene>
    <name evidence="1" type="ORF">IMG5_091730</name>
</gene>
<sequence length="518" mass="60914">MKNPTPINPKLKSKKMFLAELEKQAGLMQLQRPIISDAYLKKKVQGVSFTNNIQNIVSLPQNSREKTAAVFLFLDKLRALKDLGPGTYDQYIFKPAPTAVLYRKSSYSPIKKHPKEDIPGPDYYYCKDDLLYQNKPEYTFAKADINPQIEIPDWRDYKPQYNQIQKNAYAAIILDEHKPQYIGEEGTLEEERGPGKYEINYKQTEIRTDLGNVKYAELNQNNIRENNMEYLKKEHFDNDLLFPKVDLIKPNNKKTFKYYEETNILPPNPPDSLLFQEEDKFYDVDLNKVRENMKKAHNFAQNMKKDEFAEHEEFMKIMHEFYEKEKKRMPHLGEYDVIYTQIDPHIPTLDIQKVTAADHEPIQKPEGDVDGDNLILNSNGRLQKKVADINMKKMIGRYDNQNEITDYDDDLLNLNPNIDFIKPKIKILVNMKLMMDRIPEEDEAFREEEKLDLNVNYQQIDKKVKGYVDLKKIQIREDTPQYQPVQKEQEIQINVKTNLVKPKKGTAVNMSKGQKRFK</sequence>
<accession>G0QRC7</accession>
<dbReference type="OrthoDB" id="296148at2759"/>
<proteinExistence type="predicted"/>
<dbReference type="EMBL" id="GL983749">
    <property type="protein sequence ID" value="EGR32225.1"/>
    <property type="molecule type" value="Genomic_DNA"/>
</dbReference>
<dbReference type="RefSeq" id="XP_004035711.1">
    <property type="nucleotide sequence ID" value="XM_004035663.1"/>
</dbReference>
<evidence type="ECO:0000313" key="1">
    <source>
        <dbReference type="EMBL" id="EGR32225.1"/>
    </source>
</evidence>
<dbReference type="OMA" id="SECKTSM"/>
<dbReference type="GeneID" id="14908388"/>
<dbReference type="AlphaFoldDB" id="G0QRC7"/>
<organism evidence="1 2">
    <name type="scientific">Ichthyophthirius multifiliis</name>
    <name type="common">White spot disease agent</name>
    <name type="synonym">Ich</name>
    <dbReference type="NCBI Taxonomy" id="5932"/>
    <lineage>
        <taxon>Eukaryota</taxon>
        <taxon>Sar</taxon>
        <taxon>Alveolata</taxon>
        <taxon>Ciliophora</taxon>
        <taxon>Intramacronucleata</taxon>
        <taxon>Oligohymenophorea</taxon>
        <taxon>Hymenostomatida</taxon>
        <taxon>Ophryoglenina</taxon>
        <taxon>Ichthyophthirius</taxon>
    </lineage>
</organism>
<dbReference type="Proteomes" id="UP000008983">
    <property type="component" value="Unassembled WGS sequence"/>
</dbReference>
<evidence type="ECO:0000313" key="2">
    <source>
        <dbReference type="Proteomes" id="UP000008983"/>
    </source>
</evidence>
<protein>
    <submittedName>
        <fullName evidence="1">Uncharacterized protein</fullName>
    </submittedName>
</protein>
<dbReference type="eggNOG" id="ENOG502SK0N">
    <property type="taxonomic scope" value="Eukaryota"/>
</dbReference>